<dbReference type="AlphaFoldDB" id="A0A0F7ZH21"/>
<organism evidence="1 2">
    <name type="scientific">Hirsutella minnesotensis 3608</name>
    <dbReference type="NCBI Taxonomy" id="1043627"/>
    <lineage>
        <taxon>Eukaryota</taxon>
        <taxon>Fungi</taxon>
        <taxon>Dikarya</taxon>
        <taxon>Ascomycota</taxon>
        <taxon>Pezizomycotina</taxon>
        <taxon>Sordariomycetes</taxon>
        <taxon>Hypocreomycetidae</taxon>
        <taxon>Hypocreales</taxon>
        <taxon>Ophiocordycipitaceae</taxon>
        <taxon>Hirsutella</taxon>
    </lineage>
</organism>
<dbReference type="OrthoDB" id="4905516at2759"/>
<accession>A0A0F7ZH21</accession>
<keyword evidence="2" id="KW-1185">Reference proteome</keyword>
<dbReference type="Proteomes" id="UP000054481">
    <property type="component" value="Unassembled WGS sequence"/>
</dbReference>
<evidence type="ECO:0000313" key="2">
    <source>
        <dbReference type="Proteomes" id="UP000054481"/>
    </source>
</evidence>
<protein>
    <submittedName>
        <fullName evidence="1">Uncharacterized protein</fullName>
    </submittedName>
</protein>
<reference evidence="1 2" key="1">
    <citation type="journal article" date="2014" name="Genome Biol. Evol.">
        <title>Comparative genomics and transcriptomics analyses reveal divergent lifestyle features of nematode endoparasitic fungus Hirsutella minnesotensis.</title>
        <authorList>
            <person name="Lai Y."/>
            <person name="Liu K."/>
            <person name="Zhang X."/>
            <person name="Zhang X."/>
            <person name="Li K."/>
            <person name="Wang N."/>
            <person name="Shu C."/>
            <person name="Wu Y."/>
            <person name="Wang C."/>
            <person name="Bushley K.E."/>
            <person name="Xiang M."/>
            <person name="Liu X."/>
        </authorList>
    </citation>
    <scope>NUCLEOTIDE SEQUENCE [LARGE SCALE GENOMIC DNA]</scope>
    <source>
        <strain evidence="1 2">3608</strain>
    </source>
</reference>
<name>A0A0F7ZH21_9HYPO</name>
<evidence type="ECO:0000313" key="1">
    <source>
        <dbReference type="EMBL" id="KJZ71881.1"/>
    </source>
</evidence>
<gene>
    <name evidence="1" type="ORF">HIM_08726</name>
</gene>
<proteinExistence type="predicted"/>
<sequence>MQTHVCIQCILPETNQYGWKRETVSQGSIVQYGCTDKDLNDCGESVTPPPLCVVDGPCYAGPTGCLEDKTGADDGLPPGTYVGHCPAATSPEQKCKDCRDGCAARYPSKPPQFEACLSQRCRSQCYGGLLYKVQYFEAKESCAEKSKELADYKFQLCVKEALNGTVPENYRCLMQYADTEKYCEELKYTRGELHFQACIKEEFDGVCSEEFRCAPQFRDARKYCNQQKYVIGGPEHQKCISDQLLDVCPKDVGCKKRHTDAREYCKKDNRFGGPDFQQCVAKMLDPSCPKDFQCSQRQKDSTQFCKSQGHDDGTPEFKKCMEQALNGLCSEAKSGRFDNVHSVSDRYDWTSQQHPLEL</sequence>
<dbReference type="EMBL" id="KQ030558">
    <property type="protein sequence ID" value="KJZ71881.1"/>
    <property type="molecule type" value="Genomic_DNA"/>
</dbReference>